<sequence>MDALAAAVATCEQVGWASAAGAIGPGEVAALGAAVADLVLEQLEPEVGAVRQAGAAAVCALTGRPAVEHLADRLGRAASAAGIPWQPDEVASTSYGPGEGISPHRDNNFYEGFVAVVTLAGWAEVRVVGDRAGRQELARWAAGSGHLALFRGPRPGFEARPLHEVGPAGPSGRRVLVLRRNRRGAGRGWKDG</sequence>
<proteinExistence type="predicted"/>
<dbReference type="Gene3D" id="2.60.120.590">
    <property type="entry name" value="Alpha-ketoglutarate-dependent dioxygenase AlkB-like"/>
    <property type="match status" value="1"/>
</dbReference>
<name>A0A6J4HV34_9ACTN</name>
<gene>
    <name evidence="1" type="ORF">AVDCRST_MAG76-1429</name>
</gene>
<evidence type="ECO:0000313" key="1">
    <source>
        <dbReference type="EMBL" id="CAA9234532.1"/>
    </source>
</evidence>
<protein>
    <recommendedName>
        <fullName evidence="2">Fe2OG dioxygenase domain-containing protein</fullName>
    </recommendedName>
</protein>
<dbReference type="InterPro" id="IPR037151">
    <property type="entry name" value="AlkB-like_sf"/>
</dbReference>
<evidence type="ECO:0008006" key="2">
    <source>
        <dbReference type="Google" id="ProtNLM"/>
    </source>
</evidence>
<organism evidence="1">
    <name type="scientific">uncultured Acidimicrobiales bacterium</name>
    <dbReference type="NCBI Taxonomy" id="310071"/>
    <lineage>
        <taxon>Bacteria</taxon>
        <taxon>Bacillati</taxon>
        <taxon>Actinomycetota</taxon>
        <taxon>Acidimicrobiia</taxon>
        <taxon>Acidimicrobiales</taxon>
        <taxon>environmental samples</taxon>
    </lineage>
</organism>
<accession>A0A6J4HV34</accession>
<reference evidence="1" key="1">
    <citation type="submission" date="2020-02" db="EMBL/GenBank/DDBJ databases">
        <authorList>
            <person name="Meier V. D."/>
        </authorList>
    </citation>
    <scope>NUCLEOTIDE SEQUENCE</scope>
    <source>
        <strain evidence="1">AVDCRST_MAG76</strain>
    </source>
</reference>
<dbReference type="EMBL" id="CADCSZ010000085">
    <property type="protein sequence ID" value="CAA9234532.1"/>
    <property type="molecule type" value="Genomic_DNA"/>
</dbReference>
<dbReference type="SUPFAM" id="SSF51197">
    <property type="entry name" value="Clavaminate synthase-like"/>
    <property type="match status" value="1"/>
</dbReference>
<dbReference type="AlphaFoldDB" id="A0A6J4HV34"/>